<dbReference type="KEGG" id="tva:4749980"/>
<dbReference type="AlphaFoldDB" id="A2FS56"/>
<dbReference type="InParanoid" id="A2FS56"/>
<dbReference type="Gene3D" id="3.80.10.10">
    <property type="entry name" value="Ribonuclease Inhibitor"/>
    <property type="match status" value="1"/>
</dbReference>
<dbReference type="SUPFAM" id="SSF52058">
    <property type="entry name" value="L domain-like"/>
    <property type="match status" value="1"/>
</dbReference>
<protein>
    <submittedName>
        <fullName evidence="2">Surface antigen BspA-like</fullName>
    </submittedName>
</protein>
<dbReference type="VEuPathDB" id="TrichDB:TVAGG3_0699730"/>
<keyword evidence="1" id="KW-1133">Transmembrane helix</keyword>
<reference evidence="2" key="1">
    <citation type="submission" date="2006-10" db="EMBL/GenBank/DDBJ databases">
        <authorList>
            <person name="Amadeo P."/>
            <person name="Zhao Q."/>
            <person name="Wortman J."/>
            <person name="Fraser-Liggett C."/>
            <person name="Carlton J."/>
        </authorList>
    </citation>
    <scope>NUCLEOTIDE SEQUENCE</scope>
    <source>
        <strain evidence="2">G3</strain>
    </source>
</reference>
<dbReference type="InterPro" id="IPR053139">
    <property type="entry name" value="Surface_bspA-like"/>
</dbReference>
<proteinExistence type="predicted"/>
<organism evidence="2 3">
    <name type="scientific">Trichomonas vaginalis (strain ATCC PRA-98 / G3)</name>
    <dbReference type="NCBI Taxonomy" id="412133"/>
    <lineage>
        <taxon>Eukaryota</taxon>
        <taxon>Metamonada</taxon>
        <taxon>Parabasalia</taxon>
        <taxon>Trichomonadida</taxon>
        <taxon>Trichomonadidae</taxon>
        <taxon>Trichomonas</taxon>
    </lineage>
</organism>
<reference evidence="2" key="2">
    <citation type="journal article" date="2007" name="Science">
        <title>Draft genome sequence of the sexually transmitted pathogen Trichomonas vaginalis.</title>
        <authorList>
            <person name="Carlton J.M."/>
            <person name="Hirt R.P."/>
            <person name="Silva J.C."/>
            <person name="Delcher A.L."/>
            <person name="Schatz M."/>
            <person name="Zhao Q."/>
            <person name="Wortman J.R."/>
            <person name="Bidwell S.L."/>
            <person name="Alsmark U.C.M."/>
            <person name="Besteiro S."/>
            <person name="Sicheritz-Ponten T."/>
            <person name="Noel C.J."/>
            <person name="Dacks J.B."/>
            <person name="Foster P.G."/>
            <person name="Simillion C."/>
            <person name="Van de Peer Y."/>
            <person name="Miranda-Saavedra D."/>
            <person name="Barton G.J."/>
            <person name="Westrop G.D."/>
            <person name="Mueller S."/>
            <person name="Dessi D."/>
            <person name="Fiori P.L."/>
            <person name="Ren Q."/>
            <person name="Paulsen I."/>
            <person name="Zhang H."/>
            <person name="Bastida-Corcuera F.D."/>
            <person name="Simoes-Barbosa A."/>
            <person name="Brown M.T."/>
            <person name="Hayes R.D."/>
            <person name="Mukherjee M."/>
            <person name="Okumura C.Y."/>
            <person name="Schneider R."/>
            <person name="Smith A.J."/>
            <person name="Vanacova S."/>
            <person name="Villalvazo M."/>
            <person name="Haas B.J."/>
            <person name="Pertea M."/>
            <person name="Feldblyum T.V."/>
            <person name="Utterback T.R."/>
            <person name="Shu C.L."/>
            <person name="Osoegawa K."/>
            <person name="de Jong P.J."/>
            <person name="Hrdy I."/>
            <person name="Horvathova L."/>
            <person name="Zubacova Z."/>
            <person name="Dolezal P."/>
            <person name="Malik S.B."/>
            <person name="Logsdon J.M. Jr."/>
            <person name="Henze K."/>
            <person name="Gupta A."/>
            <person name="Wang C.C."/>
            <person name="Dunne R.L."/>
            <person name="Upcroft J.A."/>
            <person name="Upcroft P."/>
            <person name="White O."/>
            <person name="Salzberg S.L."/>
            <person name="Tang P."/>
            <person name="Chiu C.-H."/>
            <person name="Lee Y.-S."/>
            <person name="Embley T.M."/>
            <person name="Coombs G.H."/>
            <person name="Mottram J.C."/>
            <person name="Tachezy J."/>
            <person name="Fraser-Liggett C.M."/>
            <person name="Johnson P.J."/>
        </authorList>
    </citation>
    <scope>NUCLEOTIDE SEQUENCE [LARGE SCALE GENOMIC DNA]</scope>
    <source>
        <strain evidence="2">G3</strain>
    </source>
</reference>
<evidence type="ECO:0000313" key="2">
    <source>
        <dbReference type="EMBL" id="EAX92271.1"/>
    </source>
</evidence>
<accession>A2FS56</accession>
<dbReference type="STRING" id="5722.A2FS56"/>
<dbReference type="OrthoDB" id="10264456at2759"/>
<dbReference type="Proteomes" id="UP000001542">
    <property type="component" value="Unassembled WGS sequence"/>
</dbReference>
<dbReference type="VEuPathDB" id="TrichDB:TVAG_179910"/>
<keyword evidence="3" id="KW-1185">Reference proteome</keyword>
<dbReference type="PANTHER" id="PTHR45661:SF3">
    <property type="entry name" value="IG-LIKE DOMAIN-CONTAINING PROTEIN"/>
    <property type="match status" value="1"/>
</dbReference>
<dbReference type="InterPro" id="IPR032675">
    <property type="entry name" value="LRR_dom_sf"/>
</dbReference>
<evidence type="ECO:0000313" key="3">
    <source>
        <dbReference type="Proteomes" id="UP000001542"/>
    </source>
</evidence>
<name>A2FS56_TRIV3</name>
<keyword evidence="1" id="KW-0472">Membrane</keyword>
<gene>
    <name evidence="2" type="ORF">TVAG_168040</name>
</gene>
<keyword evidence="1" id="KW-0812">Transmembrane</keyword>
<evidence type="ECO:0000256" key="1">
    <source>
        <dbReference type="SAM" id="Phobius"/>
    </source>
</evidence>
<dbReference type="RefSeq" id="XP_001305201.1">
    <property type="nucleotide sequence ID" value="XM_001305200.1"/>
</dbReference>
<feature type="transmembrane region" description="Helical" evidence="1">
    <location>
        <begin position="234"/>
        <end position="257"/>
    </location>
</feature>
<sequence>MKTIDFRVFELCKKLNQIHFPAELEVIDYKAFYGCESLKNIILPSNVRRIEHDAFASCSSITEIQLSASIESLGQSAFSNCENLCSITIYSNFALNSSAFINCKKLETIHFDSSKIDTIYLTSLTSNLSFNISQANEKLTFRPEGTNSSLFNLENLTISCNIKEMIIDYSNFVKVNNFIYSGTTEISGNFSNPESISFVTLDSKYKGKLFGENVSKFNKCKSDEQKKSKSVTGAIIGISVACIVVVAIIVIVVNYILRRRKNSGLSEVLSSNTQVNNVI</sequence>
<dbReference type="InterPro" id="IPR026906">
    <property type="entry name" value="LRR_5"/>
</dbReference>
<dbReference type="PANTHER" id="PTHR45661">
    <property type="entry name" value="SURFACE ANTIGEN"/>
    <property type="match status" value="1"/>
</dbReference>
<dbReference type="Pfam" id="PF13306">
    <property type="entry name" value="LRR_5"/>
    <property type="match status" value="1"/>
</dbReference>
<dbReference type="EMBL" id="DS113977">
    <property type="protein sequence ID" value="EAX92271.1"/>
    <property type="molecule type" value="Genomic_DNA"/>
</dbReference>